<name>A0A369PZV9_9SPHI</name>
<reference evidence="3 4" key="1">
    <citation type="submission" date="2018-07" db="EMBL/GenBank/DDBJ databases">
        <title>Pedobacter sp. nov., isolated from soil.</title>
        <authorList>
            <person name="Zhou L.Y."/>
            <person name="Du Z.J."/>
        </authorList>
    </citation>
    <scope>NUCLEOTIDE SEQUENCE [LARGE SCALE GENOMIC DNA]</scope>
    <source>
        <strain evidence="3 4">JDX94</strain>
    </source>
</reference>
<protein>
    <submittedName>
        <fullName evidence="3">Glycosyltransferase family 1 protein</fullName>
    </submittedName>
</protein>
<keyword evidence="1 3" id="KW-0808">Transferase</keyword>
<proteinExistence type="predicted"/>
<dbReference type="EMBL" id="QPKV01000004">
    <property type="protein sequence ID" value="RDC56229.1"/>
    <property type="molecule type" value="Genomic_DNA"/>
</dbReference>
<dbReference type="PANTHER" id="PTHR46401">
    <property type="entry name" value="GLYCOSYLTRANSFERASE WBBK-RELATED"/>
    <property type="match status" value="1"/>
</dbReference>
<accession>A0A369PZV9</accession>
<dbReference type="GO" id="GO:0016757">
    <property type="term" value="F:glycosyltransferase activity"/>
    <property type="evidence" value="ECO:0007669"/>
    <property type="project" value="InterPro"/>
</dbReference>
<evidence type="ECO:0000313" key="3">
    <source>
        <dbReference type="EMBL" id="RDC56229.1"/>
    </source>
</evidence>
<dbReference type="Gene3D" id="3.40.50.2000">
    <property type="entry name" value="Glycogen Phosphorylase B"/>
    <property type="match status" value="2"/>
</dbReference>
<dbReference type="AlphaFoldDB" id="A0A369PZV9"/>
<evidence type="ECO:0000259" key="2">
    <source>
        <dbReference type="Pfam" id="PF00534"/>
    </source>
</evidence>
<dbReference type="RefSeq" id="WP_115402960.1">
    <property type="nucleotide sequence ID" value="NZ_QPKV01000004.1"/>
</dbReference>
<evidence type="ECO:0000256" key="1">
    <source>
        <dbReference type="ARBA" id="ARBA00022679"/>
    </source>
</evidence>
<feature type="domain" description="Glycosyl transferase family 1" evidence="2">
    <location>
        <begin position="183"/>
        <end position="344"/>
    </location>
</feature>
<dbReference type="InterPro" id="IPR001296">
    <property type="entry name" value="Glyco_trans_1"/>
</dbReference>
<keyword evidence="4" id="KW-1185">Reference proteome</keyword>
<dbReference type="SUPFAM" id="SSF53756">
    <property type="entry name" value="UDP-Glycosyltransferase/glycogen phosphorylase"/>
    <property type="match status" value="1"/>
</dbReference>
<dbReference type="Proteomes" id="UP000253961">
    <property type="component" value="Unassembled WGS sequence"/>
</dbReference>
<dbReference type="PANTHER" id="PTHR46401:SF2">
    <property type="entry name" value="GLYCOSYLTRANSFERASE WBBK-RELATED"/>
    <property type="match status" value="1"/>
</dbReference>
<gene>
    <name evidence="3" type="ORF">DU508_11500</name>
</gene>
<dbReference type="OrthoDB" id="9811239at2"/>
<organism evidence="3 4">
    <name type="scientific">Pedobacter chinensis</name>
    <dbReference type="NCBI Taxonomy" id="2282421"/>
    <lineage>
        <taxon>Bacteria</taxon>
        <taxon>Pseudomonadati</taxon>
        <taxon>Bacteroidota</taxon>
        <taxon>Sphingobacteriia</taxon>
        <taxon>Sphingobacteriales</taxon>
        <taxon>Sphingobacteriaceae</taxon>
        <taxon>Pedobacter</taxon>
    </lineage>
</organism>
<dbReference type="CDD" id="cd03801">
    <property type="entry name" value="GT4_PimA-like"/>
    <property type="match status" value="1"/>
</dbReference>
<sequence length="374" mass="41773">MDSKKILLLSLHTFSLTGGIEKVCRSVTKILSDWSVTLKNTPAVMSMYDEKPDTRYTANTNFKGFNGRKWSFLLHAIKAGLNADIIILSHINLLSVAWIIKKLKPQKRIILFAHGIEIWGKLSPWKTSFIKNNVEIWAVSRYTADQIMIRHHIPKTQVSILNNCLDPFFDPPAAFKKPKTLLEKYHLPSTSKVLFTLTRLSHSEQYKGYDQVLATLKDLPKDVYYILSGKADAIETKRITDLIAANHLTGRVLLTGFLPEEDVIDHFLLADVFVMPSKGEGFGIAFIEAAACGCNVIAGNQDGSSDALLDGDLGTLVHPERIAEIKSAILSRLEPANSNQHAIQQKCLDTFGFQRYQENILKLLNLSSIPSING</sequence>
<evidence type="ECO:0000313" key="4">
    <source>
        <dbReference type="Proteomes" id="UP000253961"/>
    </source>
</evidence>
<dbReference type="Pfam" id="PF00534">
    <property type="entry name" value="Glycos_transf_1"/>
    <property type="match status" value="1"/>
</dbReference>
<comment type="caution">
    <text evidence="3">The sequence shown here is derived from an EMBL/GenBank/DDBJ whole genome shotgun (WGS) entry which is preliminary data.</text>
</comment>